<dbReference type="InterPro" id="IPR010982">
    <property type="entry name" value="Lambda_DNA-bd_dom_sf"/>
</dbReference>
<dbReference type="OrthoDB" id="9797172at2"/>
<evidence type="ECO:0000313" key="3">
    <source>
        <dbReference type="EMBL" id="GEO99054.1"/>
    </source>
</evidence>
<dbReference type="Gene3D" id="1.10.260.40">
    <property type="entry name" value="lambda repressor-like DNA-binding domains"/>
    <property type="match status" value="1"/>
</dbReference>
<protein>
    <submittedName>
        <fullName evidence="3">Transcriptional regulator</fullName>
    </submittedName>
</protein>
<accession>A0A512IMX4</accession>
<feature type="region of interest" description="Disordered" evidence="1">
    <location>
        <begin position="1"/>
        <end position="24"/>
    </location>
</feature>
<dbReference type="Pfam" id="PF01381">
    <property type="entry name" value="HTH_3"/>
    <property type="match status" value="1"/>
</dbReference>
<reference evidence="3 4" key="1">
    <citation type="submission" date="2019-07" db="EMBL/GenBank/DDBJ databases">
        <title>Whole genome shotgun sequence of Methylobacterium haplocladii NBRC 107714.</title>
        <authorList>
            <person name="Hosoyama A."/>
            <person name="Uohara A."/>
            <person name="Ohji S."/>
            <person name="Ichikawa N."/>
        </authorList>
    </citation>
    <scope>NUCLEOTIDE SEQUENCE [LARGE SCALE GENOMIC DNA]</scope>
    <source>
        <strain evidence="3 4">NBRC 107714</strain>
    </source>
</reference>
<dbReference type="PROSITE" id="PS50943">
    <property type="entry name" value="HTH_CROC1"/>
    <property type="match status" value="1"/>
</dbReference>
<dbReference type="SUPFAM" id="SSF47413">
    <property type="entry name" value="lambda repressor-like DNA-binding domains"/>
    <property type="match status" value="1"/>
</dbReference>
<dbReference type="SMART" id="SM00530">
    <property type="entry name" value="HTH_XRE"/>
    <property type="match status" value="1"/>
</dbReference>
<dbReference type="InterPro" id="IPR001387">
    <property type="entry name" value="Cro/C1-type_HTH"/>
</dbReference>
<dbReference type="EMBL" id="BJZT01000013">
    <property type="protein sequence ID" value="GEO99054.1"/>
    <property type="molecule type" value="Genomic_DNA"/>
</dbReference>
<proteinExistence type="predicted"/>
<evidence type="ECO:0000256" key="1">
    <source>
        <dbReference type="SAM" id="MobiDB-lite"/>
    </source>
</evidence>
<dbReference type="Proteomes" id="UP000321258">
    <property type="component" value="Unassembled WGS sequence"/>
</dbReference>
<organism evidence="3 4">
    <name type="scientific">Methylobacterium haplocladii</name>
    <dbReference type="NCBI Taxonomy" id="1176176"/>
    <lineage>
        <taxon>Bacteria</taxon>
        <taxon>Pseudomonadati</taxon>
        <taxon>Pseudomonadota</taxon>
        <taxon>Alphaproteobacteria</taxon>
        <taxon>Hyphomicrobiales</taxon>
        <taxon>Methylobacteriaceae</taxon>
        <taxon>Methylobacterium</taxon>
    </lineage>
</organism>
<evidence type="ECO:0000259" key="2">
    <source>
        <dbReference type="PROSITE" id="PS50943"/>
    </source>
</evidence>
<evidence type="ECO:0000313" key="4">
    <source>
        <dbReference type="Proteomes" id="UP000321258"/>
    </source>
</evidence>
<dbReference type="GO" id="GO:0003677">
    <property type="term" value="F:DNA binding"/>
    <property type="evidence" value="ECO:0007669"/>
    <property type="project" value="InterPro"/>
</dbReference>
<dbReference type="AlphaFoldDB" id="A0A512IMX4"/>
<feature type="compositionally biased region" description="Basic and acidic residues" evidence="1">
    <location>
        <begin position="1"/>
        <end position="23"/>
    </location>
</feature>
<keyword evidence="4" id="KW-1185">Reference proteome</keyword>
<name>A0A512IMX4_9HYPH</name>
<comment type="caution">
    <text evidence="3">The sequence shown here is derived from an EMBL/GenBank/DDBJ whole genome shotgun (WGS) entry which is preliminary data.</text>
</comment>
<gene>
    <name evidence="3" type="ORF">MHA02_14420</name>
</gene>
<dbReference type="RefSeq" id="WP_147078000.1">
    <property type="nucleotide sequence ID" value="NZ_BJZT01000013.1"/>
</dbReference>
<dbReference type="CDD" id="cd00093">
    <property type="entry name" value="HTH_XRE"/>
    <property type="match status" value="1"/>
</dbReference>
<sequence>MAGQKTDERDIHLGQRMAEERKRSQLTQRRVAQSFGMSAAQLQKYEKGVNRISAVHLEILSRMTGIPIGDFFQGIPHLDDVPDRGFSDDEQQALVPDGPWAGLAVAVAKHVAKTFDEPARRDFATAVDTLQRELNR</sequence>
<feature type="domain" description="HTH cro/C1-type" evidence="2">
    <location>
        <begin position="17"/>
        <end position="71"/>
    </location>
</feature>